<organism evidence="1 2">
    <name type="scientific">Candidatus Sulfotelmatobacter kueseliae</name>
    <dbReference type="NCBI Taxonomy" id="2042962"/>
    <lineage>
        <taxon>Bacteria</taxon>
        <taxon>Pseudomonadati</taxon>
        <taxon>Acidobacteriota</taxon>
        <taxon>Terriglobia</taxon>
        <taxon>Terriglobales</taxon>
        <taxon>Candidatus Korobacteraceae</taxon>
        <taxon>Candidatus Sulfotelmatobacter</taxon>
    </lineage>
</organism>
<gene>
    <name evidence="1" type="ORF">SBA1_500034</name>
</gene>
<evidence type="ECO:0000313" key="2">
    <source>
        <dbReference type="Proteomes" id="UP000238701"/>
    </source>
</evidence>
<protein>
    <submittedName>
        <fullName evidence="1">Uncharacterized protein</fullName>
    </submittedName>
</protein>
<dbReference type="AlphaFoldDB" id="A0A2U3KW78"/>
<name>A0A2U3KW78_9BACT</name>
<sequence length="45" mass="4662">MLVTAPIAMASSLPEKLGFGSNLIQSGLTSSQVKNEAYGHSEIAL</sequence>
<accession>A0A2U3KW78</accession>
<proteinExistence type="predicted"/>
<reference evidence="2" key="1">
    <citation type="submission" date="2018-02" db="EMBL/GenBank/DDBJ databases">
        <authorList>
            <person name="Hausmann B."/>
        </authorList>
    </citation>
    <scope>NUCLEOTIDE SEQUENCE [LARGE SCALE GENOMIC DNA]</scope>
    <source>
        <strain evidence="2">Peat soil MAG SbA1</strain>
    </source>
</reference>
<evidence type="ECO:0000313" key="1">
    <source>
        <dbReference type="EMBL" id="SPF43883.1"/>
    </source>
</evidence>
<dbReference type="EMBL" id="OMOD01000145">
    <property type="protein sequence ID" value="SPF43883.1"/>
    <property type="molecule type" value="Genomic_DNA"/>
</dbReference>
<dbReference type="Proteomes" id="UP000238701">
    <property type="component" value="Unassembled WGS sequence"/>
</dbReference>